<dbReference type="AlphaFoldDB" id="A0A4Y8KQ00"/>
<comment type="similarity">
    <text evidence="2">Belongs to the bacterial flagellin family.</text>
</comment>
<evidence type="ECO:0000256" key="1">
    <source>
        <dbReference type="ARBA" id="ARBA00004365"/>
    </source>
</evidence>
<comment type="subcellular location">
    <subcellularLocation>
        <location evidence="1">Bacterial flagellum</location>
    </subcellularLocation>
</comment>
<gene>
    <name evidence="5" type="ORF">E3T53_08925</name>
</gene>
<dbReference type="InterPro" id="IPR046358">
    <property type="entry name" value="Flagellin_C"/>
</dbReference>
<dbReference type="PANTHER" id="PTHR42792:SF1">
    <property type="entry name" value="FLAGELLAR HOOK-ASSOCIATED PROTEIN 3"/>
    <property type="match status" value="1"/>
</dbReference>
<evidence type="ECO:0000313" key="5">
    <source>
        <dbReference type="EMBL" id="TFD78942.1"/>
    </source>
</evidence>
<feature type="domain" description="Flagellin C-terminal" evidence="4">
    <location>
        <begin position="66"/>
        <end position="146"/>
    </location>
</feature>
<dbReference type="GO" id="GO:0005198">
    <property type="term" value="F:structural molecule activity"/>
    <property type="evidence" value="ECO:0007669"/>
    <property type="project" value="InterPro"/>
</dbReference>
<evidence type="ECO:0000256" key="2">
    <source>
        <dbReference type="ARBA" id="ARBA00005709"/>
    </source>
</evidence>
<dbReference type="InterPro" id="IPR001492">
    <property type="entry name" value="Flagellin"/>
</dbReference>
<evidence type="ECO:0000256" key="3">
    <source>
        <dbReference type="ARBA" id="ARBA00023143"/>
    </source>
</evidence>
<dbReference type="SUPFAM" id="SSF64518">
    <property type="entry name" value="Phase 1 flagellin"/>
    <property type="match status" value="1"/>
</dbReference>
<evidence type="ECO:0000313" key="6">
    <source>
        <dbReference type="Proteomes" id="UP000298218"/>
    </source>
</evidence>
<dbReference type="Proteomes" id="UP000298218">
    <property type="component" value="Unassembled WGS sequence"/>
</dbReference>
<accession>A0A4Y8KQ00</accession>
<protein>
    <recommendedName>
        <fullName evidence="4">Flagellin C-terminal domain-containing protein</fullName>
    </recommendedName>
</protein>
<sequence>MQGGNGALSPAAKEAIAAELDGLKGDLLCVANTSFLGRTAGNPSVFSLFDTVVGNLRDGTPVSDQLTAIDARLATIIGQRSEVGARQARLERAQGGLLEQSGALEAQRSRVEDIDLAKVILDLKLQEVTYQSALAVTARVLQPTLMDFLR</sequence>
<keyword evidence="6" id="KW-1185">Reference proteome</keyword>
<name>A0A4Y8KQ00_9MICO</name>
<dbReference type="EMBL" id="SOHQ01000027">
    <property type="protein sequence ID" value="TFD78942.1"/>
    <property type="molecule type" value="Genomic_DNA"/>
</dbReference>
<comment type="caution">
    <text evidence="5">The sequence shown here is derived from an EMBL/GenBank/DDBJ whole genome shotgun (WGS) entry which is preliminary data.</text>
</comment>
<dbReference type="Gene3D" id="1.20.1330.10">
    <property type="entry name" value="f41 fragment of flagellin, N-terminal domain"/>
    <property type="match status" value="1"/>
</dbReference>
<proteinExistence type="inferred from homology"/>
<organism evidence="5 6">
    <name type="scientific">Cryobacterium psychrophilum</name>
    <dbReference type="NCBI Taxonomy" id="41988"/>
    <lineage>
        <taxon>Bacteria</taxon>
        <taxon>Bacillati</taxon>
        <taxon>Actinomycetota</taxon>
        <taxon>Actinomycetes</taxon>
        <taxon>Micrococcales</taxon>
        <taxon>Microbacteriaceae</taxon>
        <taxon>Cryobacterium</taxon>
    </lineage>
</organism>
<reference evidence="5 6" key="1">
    <citation type="submission" date="2019-03" db="EMBL/GenBank/DDBJ databases">
        <title>Genomics of glacier-inhabiting Cryobacterium strains.</title>
        <authorList>
            <person name="Liu Q."/>
            <person name="Xin Y.-H."/>
        </authorList>
    </citation>
    <scope>NUCLEOTIDE SEQUENCE [LARGE SCALE GENOMIC DNA]</scope>
    <source>
        <strain evidence="5 6">CGMCC 1.4292</strain>
    </source>
</reference>
<evidence type="ECO:0000259" key="4">
    <source>
        <dbReference type="Pfam" id="PF00700"/>
    </source>
</evidence>
<dbReference type="GO" id="GO:0009288">
    <property type="term" value="C:bacterial-type flagellum"/>
    <property type="evidence" value="ECO:0007669"/>
    <property type="project" value="UniProtKB-SubCell"/>
</dbReference>
<dbReference type="OrthoDB" id="9758307at2"/>
<dbReference type="Pfam" id="PF00700">
    <property type="entry name" value="Flagellin_C"/>
    <property type="match status" value="1"/>
</dbReference>
<dbReference type="PANTHER" id="PTHR42792">
    <property type="entry name" value="FLAGELLIN"/>
    <property type="match status" value="1"/>
</dbReference>
<keyword evidence="3" id="KW-0975">Bacterial flagellum</keyword>